<gene>
    <name evidence="2" type="ORF">CISIN_1g0266912mg</name>
</gene>
<protein>
    <submittedName>
        <fullName evidence="2">Uncharacterized protein</fullName>
    </submittedName>
</protein>
<feature type="non-terminal residue" evidence="2">
    <location>
        <position position="25"/>
    </location>
</feature>
<name>A0A067G4R0_CITSI</name>
<evidence type="ECO:0000313" key="3">
    <source>
        <dbReference type="Proteomes" id="UP000027120"/>
    </source>
</evidence>
<organism evidence="2 3">
    <name type="scientific">Citrus sinensis</name>
    <name type="common">Sweet orange</name>
    <name type="synonym">Citrus aurantium var. sinensis</name>
    <dbReference type="NCBI Taxonomy" id="2711"/>
    <lineage>
        <taxon>Eukaryota</taxon>
        <taxon>Viridiplantae</taxon>
        <taxon>Streptophyta</taxon>
        <taxon>Embryophyta</taxon>
        <taxon>Tracheophyta</taxon>
        <taxon>Spermatophyta</taxon>
        <taxon>Magnoliopsida</taxon>
        <taxon>eudicotyledons</taxon>
        <taxon>Gunneridae</taxon>
        <taxon>Pentapetalae</taxon>
        <taxon>rosids</taxon>
        <taxon>malvids</taxon>
        <taxon>Sapindales</taxon>
        <taxon>Rutaceae</taxon>
        <taxon>Aurantioideae</taxon>
        <taxon>Citrus</taxon>
    </lineage>
</organism>
<dbReference type="AlphaFoldDB" id="A0A067G4R0"/>
<dbReference type="Proteomes" id="UP000027120">
    <property type="component" value="Unassembled WGS sequence"/>
</dbReference>
<evidence type="ECO:0000256" key="1">
    <source>
        <dbReference type="SAM" id="MobiDB-lite"/>
    </source>
</evidence>
<keyword evidence="3" id="KW-1185">Reference proteome</keyword>
<dbReference type="EMBL" id="KK784883">
    <property type="protein sequence ID" value="KDO74587.1"/>
    <property type="molecule type" value="Genomic_DNA"/>
</dbReference>
<proteinExistence type="predicted"/>
<reference evidence="2 3" key="1">
    <citation type="submission" date="2014-04" db="EMBL/GenBank/DDBJ databases">
        <authorList>
            <consortium name="International Citrus Genome Consortium"/>
            <person name="Gmitter F."/>
            <person name="Chen C."/>
            <person name="Farmerie W."/>
            <person name="Harkins T."/>
            <person name="Desany B."/>
            <person name="Mohiuddin M."/>
            <person name="Kodira C."/>
            <person name="Borodovsky M."/>
            <person name="Lomsadze A."/>
            <person name="Burns P."/>
            <person name="Jenkins J."/>
            <person name="Prochnik S."/>
            <person name="Shu S."/>
            <person name="Chapman J."/>
            <person name="Pitluck S."/>
            <person name="Schmutz J."/>
            <person name="Rokhsar D."/>
        </authorList>
    </citation>
    <scope>NUCLEOTIDE SEQUENCE</scope>
</reference>
<evidence type="ECO:0000313" key="2">
    <source>
        <dbReference type="EMBL" id="KDO74588.1"/>
    </source>
</evidence>
<feature type="region of interest" description="Disordered" evidence="1">
    <location>
        <begin position="1"/>
        <end position="25"/>
    </location>
</feature>
<dbReference type="EMBL" id="KK784883">
    <property type="protein sequence ID" value="KDO74586.1"/>
    <property type="molecule type" value="Genomic_DNA"/>
</dbReference>
<accession>A0A067G4R0</accession>
<sequence length="25" mass="2737">MSLSSITGSRQSSTLPLSRLSWQTL</sequence>
<dbReference type="EMBL" id="KK784883">
    <property type="protein sequence ID" value="KDO74588.1"/>
    <property type="molecule type" value="Genomic_DNA"/>
</dbReference>